<dbReference type="SUPFAM" id="SSF82784">
    <property type="entry name" value="OsmC-like"/>
    <property type="match status" value="1"/>
</dbReference>
<accession>A0A2P8DJK9</accession>
<evidence type="ECO:0000313" key="2">
    <source>
        <dbReference type="Proteomes" id="UP000240542"/>
    </source>
</evidence>
<dbReference type="PANTHER" id="PTHR42830:SF2">
    <property type="entry name" value="OSMC_OHR FAMILY PROTEIN"/>
    <property type="match status" value="1"/>
</dbReference>
<dbReference type="Proteomes" id="UP000240542">
    <property type="component" value="Unassembled WGS sequence"/>
</dbReference>
<gene>
    <name evidence="1" type="ORF">CLV63_108133</name>
</gene>
<dbReference type="AlphaFoldDB" id="A0A2P8DJK9"/>
<dbReference type="EMBL" id="PYGA01000008">
    <property type="protein sequence ID" value="PSK97413.1"/>
    <property type="molecule type" value="Genomic_DNA"/>
</dbReference>
<organism evidence="1 2">
    <name type="scientific">Murinocardiopsis flavida</name>
    <dbReference type="NCBI Taxonomy" id="645275"/>
    <lineage>
        <taxon>Bacteria</taxon>
        <taxon>Bacillati</taxon>
        <taxon>Actinomycetota</taxon>
        <taxon>Actinomycetes</taxon>
        <taxon>Streptosporangiales</taxon>
        <taxon>Nocardiopsidaceae</taxon>
        <taxon>Murinocardiopsis</taxon>
    </lineage>
</organism>
<dbReference type="InterPro" id="IPR015946">
    <property type="entry name" value="KH_dom-like_a/b"/>
</dbReference>
<dbReference type="InterPro" id="IPR003718">
    <property type="entry name" value="OsmC/Ohr_fam"/>
</dbReference>
<dbReference type="InterPro" id="IPR036102">
    <property type="entry name" value="OsmC/Ohrsf"/>
</dbReference>
<name>A0A2P8DJK9_9ACTN</name>
<dbReference type="PANTHER" id="PTHR42830">
    <property type="entry name" value="OSMOTICALLY INDUCIBLE FAMILY PROTEIN"/>
    <property type="match status" value="1"/>
</dbReference>
<protein>
    <submittedName>
        <fullName evidence="1">Organic hydroperoxide reductase OsmC/OhrA</fullName>
    </submittedName>
</protein>
<proteinExistence type="predicted"/>
<dbReference type="InterPro" id="IPR052707">
    <property type="entry name" value="OsmC_Ohr_Peroxiredoxin"/>
</dbReference>
<dbReference type="RefSeq" id="WP_211301288.1">
    <property type="nucleotide sequence ID" value="NZ_PYGA01000008.1"/>
</dbReference>
<dbReference type="Gene3D" id="3.30.300.20">
    <property type="match status" value="1"/>
</dbReference>
<sequence length="168" mass="17902">MAAEGMRTRGKEYRYEVRVTWTGNNGNGTATFRGFERSVDIEADGRPVLPASADSAFRGDAARWNPEDLLTAALSECHLLSYLGIAAANGVSVVAYRDTATAVLATNPDGSGQFTEVILHPEVVVAEPAMLAAAEAMHAKAAELCFIARSVNFPVRHRPRVTAAEPSA</sequence>
<reference evidence="1 2" key="1">
    <citation type="submission" date="2018-03" db="EMBL/GenBank/DDBJ databases">
        <title>Genomic Encyclopedia of Archaeal and Bacterial Type Strains, Phase II (KMG-II): from individual species to whole genera.</title>
        <authorList>
            <person name="Goeker M."/>
        </authorList>
    </citation>
    <scope>NUCLEOTIDE SEQUENCE [LARGE SCALE GENOMIC DNA]</scope>
    <source>
        <strain evidence="1 2">DSM 45312</strain>
    </source>
</reference>
<keyword evidence="2" id="KW-1185">Reference proteome</keyword>
<comment type="caution">
    <text evidence="1">The sequence shown here is derived from an EMBL/GenBank/DDBJ whole genome shotgun (WGS) entry which is preliminary data.</text>
</comment>
<dbReference type="Pfam" id="PF02566">
    <property type="entry name" value="OsmC"/>
    <property type="match status" value="1"/>
</dbReference>
<evidence type="ECO:0000313" key="1">
    <source>
        <dbReference type="EMBL" id="PSK97413.1"/>
    </source>
</evidence>